<dbReference type="AlphaFoldDB" id="G0MGD7"/>
<gene>
    <name evidence="2" type="ORF">CAEBREN_25357</name>
</gene>
<organism evidence="3">
    <name type="scientific">Caenorhabditis brenneri</name>
    <name type="common">Nematode worm</name>
    <dbReference type="NCBI Taxonomy" id="135651"/>
    <lineage>
        <taxon>Eukaryota</taxon>
        <taxon>Metazoa</taxon>
        <taxon>Ecdysozoa</taxon>
        <taxon>Nematoda</taxon>
        <taxon>Chromadorea</taxon>
        <taxon>Rhabditida</taxon>
        <taxon>Rhabditina</taxon>
        <taxon>Rhabditomorpha</taxon>
        <taxon>Rhabditoidea</taxon>
        <taxon>Rhabditidae</taxon>
        <taxon>Peloderinae</taxon>
        <taxon>Caenorhabditis</taxon>
    </lineage>
</organism>
<feature type="compositionally biased region" description="Acidic residues" evidence="1">
    <location>
        <begin position="107"/>
        <end position="140"/>
    </location>
</feature>
<name>G0MGD7_CAEBE</name>
<dbReference type="Proteomes" id="UP000008068">
    <property type="component" value="Unassembled WGS sequence"/>
</dbReference>
<dbReference type="HOGENOM" id="CLU_1779099_0_0_1"/>
<proteinExistence type="predicted"/>
<evidence type="ECO:0000313" key="2">
    <source>
        <dbReference type="EMBL" id="EGT56546.1"/>
    </source>
</evidence>
<dbReference type="InParanoid" id="G0MGD7"/>
<keyword evidence="3" id="KW-1185">Reference proteome</keyword>
<reference evidence="3" key="1">
    <citation type="submission" date="2011-07" db="EMBL/GenBank/DDBJ databases">
        <authorList>
            <consortium name="Caenorhabditis brenneri Sequencing and Analysis Consortium"/>
            <person name="Wilson R.K."/>
        </authorList>
    </citation>
    <scope>NUCLEOTIDE SEQUENCE [LARGE SCALE GENOMIC DNA]</scope>
    <source>
        <strain evidence="3">PB2801</strain>
    </source>
</reference>
<accession>G0MGD7</accession>
<sequence length="146" mass="16475">MIALCLDLFSIIPIDVDDLVARFCKLELRWFLPSFDSCYSCFCFIQLLVLLPLTFVFDSASAPALVPRDQGEGAEEVEQQEDILPDIDGVIEQADGMEVIEEAEEVVEIPEENVEDEQEEGEEIDPDVIPDRIDDLDEGDQFGNFE</sequence>
<feature type="region of interest" description="Disordered" evidence="1">
    <location>
        <begin position="107"/>
        <end position="146"/>
    </location>
</feature>
<evidence type="ECO:0000313" key="3">
    <source>
        <dbReference type="Proteomes" id="UP000008068"/>
    </source>
</evidence>
<dbReference type="EMBL" id="GL379793">
    <property type="protein sequence ID" value="EGT56546.1"/>
    <property type="molecule type" value="Genomic_DNA"/>
</dbReference>
<protein>
    <submittedName>
        <fullName evidence="2">Uncharacterized protein</fullName>
    </submittedName>
</protein>
<evidence type="ECO:0000256" key="1">
    <source>
        <dbReference type="SAM" id="MobiDB-lite"/>
    </source>
</evidence>